<sequence>MTQRAFIILLILLAVAVALSATAFPGSMIGFLFAIAGAFFVAVPGAAIGDALRQGGVPVTGEQLLWALAGLYALLPLGAAVQAWLRLRRGDFDKARSAALRLALLLALPLMAWLSVNSMQHAWP</sequence>
<dbReference type="EMBL" id="CP050296">
    <property type="protein sequence ID" value="QND57296.1"/>
    <property type="molecule type" value="Genomic_DNA"/>
</dbReference>
<evidence type="ECO:0000313" key="3">
    <source>
        <dbReference type="Proteomes" id="UP000515465"/>
    </source>
</evidence>
<feature type="transmembrane region" description="Helical" evidence="1">
    <location>
        <begin position="30"/>
        <end position="52"/>
    </location>
</feature>
<dbReference type="Proteomes" id="UP000515465">
    <property type="component" value="Chromosome"/>
</dbReference>
<keyword evidence="1" id="KW-0472">Membrane</keyword>
<gene>
    <name evidence="2" type="ORF">HB778_12240</name>
</gene>
<keyword evidence="1" id="KW-0812">Transmembrane</keyword>
<dbReference type="RefSeq" id="WP_183464110.1">
    <property type="nucleotide sequence ID" value="NZ_CP050296.1"/>
</dbReference>
<feature type="transmembrane region" description="Helical" evidence="1">
    <location>
        <begin position="97"/>
        <end position="116"/>
    </location>
</feature>
<reference evidence="3" key="1">
    <citation type="journal article" date="2020" name="Mol. Plant Microbe">
        <title>Rhizobial microsymbionts of the narrowly endemic Oxytropis species growing in Kamchatka are characterized by significant genetic diversity and possess a set of genes that are associated with T3SS and T6SS secretion systems and can affect the development of symbiosis.</title>
        <authorList>
            <person name="Safronova V."/>
            <person name="Guro P."/>
            <person name="Sazanova A."/>
            <person name="Kuznetsova I."/>
            <person name="Belimov A."/>
            <person name="Yakubov V."/>
            <person name="Chirak E."/>
            <person name="Afonin A."/>
            <person name="Gogolev Y."/>
            <person name="Andronov E."/>
            <person name="Tikhonovich I."/>
        </authorList>
    </citation>
    <scope>NUCLEOTIDE SEQUENCE [LARGE SCALE GENOMIC DNA]</scope>
    <source>
        <strain evidence="3">583</strain>
    </source>
</reference>
<accession>A0A7G6SS14</accession>
<organism evidence="2 3">
    <name type="scientific">Mesorhizobium huakuii</name>
    <dbReference type="NCBI Taxonomy" id="28104"/>
    <lineage>
        <taxon>Bacteria</taxon>
        <taxon>Pseudomonadati</taxon>
        <taxon>Pseudomonadota</taxon>
        <taxon>Alphaproteobacteria</taxon>
        <taxon>Hyphomicrobiales</taxon>
        <taxon>Phyllobacteriaceae</taxon>
        <taxon>Mesorhizobium</taxon>
    </lineage>
</organism>
<evidence type="ECO:0000256" key="1">
    <source>
        <dbReference type="SAM" id="Phobius"/>
    </source>
</evidence>
<feature type="transmembrane region" description="Helical" evidence="1">
    <location>
        <begin position="64"/>
        <end position="85"/>
    </location>
</feature>
<evidence type="ECO:0000313" key="2">
    <source>
        <dbReference type="EMBL" id="QND57296.1"/>
    </source>
</evidence>
<keyword evidence="1" id="KW-1133">Transmembrane helix</keyword>
<dbReference type="AlphaFoldDB" id="A0A7G6SS14"/>
<proteinExistence type="predicted"/>
<protein>
    <submittedName>
        <fullName evidence="2">Uncharacterized protein</fullName>
    </submittedName>
</protein>
<name>A0A7G6SS14_9HYPH</name>